<name>A0A4R5W1U3_9BURK</name>
<dbReference type="OrthoDB" id="7561239at2"/>
<dbReference type="EMBL" id="SMYL01000004">
    <property type="protein sequence ID" value="TDK66062.1"/>
    <property type="molecule type" value="Genomic_DNA"/>
</dbReference>
<dbReference type="RefSeq" id="WP_133328280.1">
    <property type="nucleotide sequence ID" value="NZ_SMYL01000004.1"/>
</dbReference>
<protein>
    <submittedName>
        <fullName evidence="1">DUF2844 domain-containing protein</fullName>
    </submittedName>
</protein>
<organism evidence="1 2">
    <name type="scientific">Sapientia aquatica</name>
    <dbReference type="NCBI Taxonomy" id="1549640"/>
    <lineage>
        <taxon>Bacteria</taxon>
        <taxon>Pseudomonadati</taxon>
        <taxon>Pseudomonadota</taxon>
        <taxon>Betaproteobacteria</taxon>
        <taxon>Burkholderiales</taxon>
        <taxon>Oxalobacteraceae</taxon>
        <taxon>Sapientia</taxon>
    </lineage>
</organism>
<keyword evidence="2" id="KW-1185">Reference proteome</keyword>
<comment type="caution">
    <text evidence="1">The sequence shown here is derived from an EMBL/GenBank/DDBJ whole genome shotgun (WGS) entry which is preliminary data.</text>
</comment>
<proteinExistence type="predicted"/>
<gene>
    <name evidence="1" type="ORF">E2I14_10755</name>
</gene>
<dbReference type="Proteomes" id="UP000294829">
    <property type="component" value="Unassembled WGS sequence"/>
</dbReference>
<evidence type="ECO:0000313" key="1">
    <source>
        <dbReference type="EMBL" id="TDK66062.1"/>
    </source>
</evidence>
<accession>A0A4R5W1U3</accession>
<dbReference type="Pfam" id="PF11005">
    <property type="entry name" value="DUF2844"/>
    <property type="match status" value="1"/>
</dbReference>
<dbReference type="InterPro" id="IPR021267">
    <property type="entry name" value="DUF2844"/>
</dbReference>
<reference evidence="1 2" key="1">
    <citation type="submission" date="2019-03" db="EMBL/GenBank/DDBJ databases">
        <title>Sapientia aquatica gen. nov., sp. nov., isolated from a crater lake.</title>
        <authorList>
            <person name="Felfoldi T."/>
            <person name="Szabo A."/>
            <person name="Toth E."/>
            <person name="Schumann P."/>
            <person name="Keki Z."/>
            <person name="Marialigeti K."/>
            <person name="Mathe I."/>
        </authorList>
    </citation>
    <scope>NUCLEOTIDE SEQUENCE [LARGE SCALE GENOMIC DNA]</scope>
    <source>
        <strain evidence="1 2">SA-152</strain>
    </source>
</reference>
<dbReference type="AlphaFoldDB" id="A0A4R5W1U3"/>
<evidence type="ECO:0000313" key="2">
    <source>
        <dbReference type="Proteomes" id="UP000294829"/>
    </source>
</evidence>
<sequence>MNNFVQLIGHSRHRAARTATQVALAAAVLVALPAWATLGGDEASVIADQAALNATLVKTANAGYTDYALTLPNGIIVHEFVNPAGQVFEVTWNGKGKRPDMRQILGTHFDKFNAPVSQKARNDKHATARRADRVAADFEMHSAVHNRIFTGTAHLPSQLPASLTGPIGVPMESPIPKAANQAQ</sequence>